<evidence type="ECO:0000313" key="2">
    <source>
        <dbReference type="Proteomes" id="UP000828390"/>
    </source>
</evidence>
<reference evidence="1" key="1">
    <citation type="journal article" date="2019" name="bioRxiv">
        <title>The Genome of the Zebra Mussel, Dreissena polymorpha: A Resource for Invasive Species Research.</title>
        <authorList>
            <person name="McCartney M.A."/>
            <person name="Auch B."/>
            <person name="Kono T."/>
            <person name="Mallez S."/>
            <person name="Zhang Y."/>
            <person name="Obille A."/>
            <person name="Becker A."/>
            <person name="Abrahante J.E."/>
            <person name="Garbe J."/>
            <person name="Badalamenti J.P."/>
            <person name="Herman A."/>
            <person name="Mangelson H."/>
            <person name="Liachko I."/>
            <person name="Sullivan S."/>
            <person name="Sone E.D."/>
            <person name="Koren S."/>
            <person name="Silverstein K.A.T."/>
            <person name="Beckman K.B."/>
            <person name="Gohl D.M."/>
        </authorList>
    </citation>
    <scope>NUCLEOTIDE SEQUENCE</scope>
    <source>
        <strain evidence="1">Duluth1</strain>
        <tissue evidence="1">Whole animal</tissue>
    </source>
</reference>
<evidence type="ECO:0000313" key="1">
    <source>
        <dbReference type="EMBL" id="KAH3891278.1"/>
    </source>
</evidence>
<gene>
    <name evidence="1" type="ORF">DPMN_015371</name>
</gene>
<dbReference type="AlphaFoldDB" id="A0A9D4NB74"/>
<dbReference type="EMBL" id="JAIWYP010000001">
    <property type="protein sequence ID" value="KAH3891278.1"/>
    <property type="molecule type" value="Genomic_DNA"/>
</dbReference>
<dbReference type="Proteomes" id="UP000828390">
    <property type="component" value="Unassembled WGS sequence"/>
</dbReference>
<sequence>MAEAIWSDVDRRLRCHMVDFTEHRPTYGGSHMVFSRPTNGQSHLVDVMLSTVQRPKYGGSHMV</sequence>
<reference evidence="1" key="2">
    <citation type="submission" date="2020-11" db="EMBL/GenBank/DDBJ databases">
        <authorList>
            <person name="McCartney M.A."/>
            <person name="Auch B."/>
            <person name="Kono T."/>
            <person name="Mallez S."/>
            <person name="Becker A."/>
            <person name="Gohl D.M."/>
            <person name="Silverstein K.A.T."/>
            <person name="Koren S."/>
            <person name="Bechman K.B."/>
            <person name="Herman A."/>
            <person name="Abrahante J.E."/>
            <person name="Garbe J."/>
        </authorList>
    </citation>
    <scope>NUCLEOTIDE SEQUENCE</scope>
    <source>
        <strain evidence="1">Duluth1</strain>
        <tissue evidence="1">Whole animal</tissue>
    </source>
</reference>
<name>A0A9D4NB74_DREPO</name>
<keyword evidence="2" id="KW-1185">Reference proteome</keyword>
<proteinExistence type="predicted"/>
<accession>A0A9D4NB74</accession>
<comment type="caution">
    <text evidence="1">The sequence shown here is derived from an EMBL/GenBank/DDBJ whole genome shotgun (WGS) entry which is preliminary data.</text>
</comment>
<organism evidence="1 2">
    <name type="scientific">Dreissena polymorpha</name>
    <name type="common">Zebra mussel</name>
    <name type="synonym">Mytilus polymorpha</name>
    <dbReference type="NCBI Taxonomy" id="45954"/>
    <lineage>
        <taxon>Eukaryota</taxon>
        <taxon>Metazoa</taxon>
        <taxon>Spiralia</taxon>
        <taxon>Lophotrochozoa</taxon>
        <taxon>Mollusca</taxon>
        <taxon>Bivalvia</taxon>
        <taxon>Autobranchia</taxon>
        <taxon>Heteroconchia</taxon>
        <taxon>Euheterodonta</taxon>
        <taxon>Imparidentia</taxon>
        <taxon>Neoheterodontei</taxon>
        <taxon>Myida</taxon>
        <taxon>Dreissenoidea</taxon>
        <taxon>Dreissenidae</taxon>
        <taxon>Dreissena</taxon>
    </lineage>
</organism>
<protein>
    <submittedName>
        <fullName evidence="1">Uncharacterized protein</fullName>
    </submittedName>
</protein>